<dbReference type="AlphaFoldDB" id="A0A6S6T1L9"/>
<name>A0A6S6T1L9_9BACT</name>
<proteinExistence type="predicted"/>
<evidence type="ECO:0000313" key="2">
    <source>
        <dbReference type="EMBL" id="CAA6808745.1"/>
    </source>
</evidence>
<feature type="chain" id="PRO_5028245368" evidence="1">
    <location>
        <begin position="22"/>
        <end position="310"/>
    </location>
</feature>
<dbReference type="EMBL" id="CACVAX010000020">
    <property type="protein sequence ID" value="CAA6808745.1"/>
    <property type="molecule type" value="Genomic_DNA"/>
</dbReference>
<keyword evidence="1" id="KW-0732">Signal</keyword>
<protein>
    <submittedName>
        <fullName evidence="2">Uncharacterized protein</fullName>
    </submittedName>
</protein>
<evidence type="ECO:0000256" key="1">
    <source>
        <dbReference type="SAM" id="SignalP"/>
    </source>
</evidence>
<reference evidence="2" key="1">
    <citation type="submission" date="2020-01" db="EMBL/GenBank/DDBJ databases">
        <authorList>
            <person name="Meier V. D."/>
            <person name="Meier V D."/>
        </authorList>
    </citation>
    <scope>NUCLEOTIDE SEQUENCE</scope>
    <source>
        <strain evidence="2">HLG_WM_MAG_04</strain>
    </source>
</reference>
<organism evidence="2">
    <name type="scientific">uncultured Sulfurovum sp</name>
    <dbReference type="NCBI Taxonomy" id="269237"/>
    <lineage>
        <taxon>Bacteria</taxon>
        <taxon>Pseudomonadati</taxon>
        <taxon>Campylobacterota</taxon>
        <taxon>Epsilonproteobacteria</taxon>
        <taxon>Campylobacterales</taxon>
        <taxon>Sulfurovaceae</taxon>
        <taxon>Sulfurovum</taxon>
        <taxon>environmental samples</taxon>
    </lineage>
</organism>
<sequence length="310" mass="35533">MYDLMKSIFLLLFVVSSSLSANSKPLNEAWLKKDKSNFINLMEVIQSKSSDLEFYKKSIHYFDIRKEENIGFGLKRIHGYQSGGYISNSISILVYQSKVFYIKVEIEGKAIEKIKILKARDTQIQKLLDENWREDAYTLLDSFVVKQLKYETLDEKVYFSFKNQVIKRLGSPLALSVNISLNNEYETLMFPFEQYEFGTACGYAGTRPKGRKAIEIIKTQAPVLLKNIIRGYSLEGRVYGVEALLELSNKGMVKLTKNDIDVIKKVLSLDIPLATCGGCMSYSTNAKQIFQSELYQTLFSKNKLLIKFNN</sequence>
<gene>
    <name evidence="2" type="ORF">HELGO_WM15235</name>
</gene>
<feature type="signal peptide" evidence="1">
    <location>
        <begin position="1"/>
        <end position="21"/>
    </location>
</feature>
<accession>A0A6S6T1L9</accession>